<reference evidence="1 2" key="2">
    <citation type="journal article" date="2022" name="Mol. Biol. Evol.">
        <title>Comparative Genomics Reveals Insights into the Divergent Evolution of Astigmatic Mites and Household Pest Adaptations.</title>
        <authorList>
            <person name="Xiong Q."/>
            <person name="Wan A.T."/>
            <person name="Liu X."/>
            <person name="Fung C.S."/>
            <person name="Xiao X."/>
            <person name="Malainual N."/>
            <person name="Hou J."/>
            <person name="Wang L."/>
            <person name="Wang M."/>
            <person name="Yang K.Y."/>
            <person name="Cui Y."/>
            <person name="Leung E.L."/>
            <person name="Nong W."/>
            <person name="Shin S.K."/>
            <person name="Au S.W."/>
            <person name="Jeong K.Y."/>
            <person name="Chew F.T."/>
            <person name="Hui J.H."/>
            <person name="Leung T.F."/>
            <person name="Tungtrongchitr A."/>
            <person name="Zhong N."/>
            <person name="Liu Z."/>
            <person name="Tsui S.K."/>
        </authorList>
    </citation>
    <scope>NUCLEOTIDE SEQUENCE [LARGE SCALE GENOMIC DNA]</scope>
    <source>
        <strain evidence="1">Derp</strain>
    </source>
</reference>
<name>A0ABQ8JPR8_DERPT</name>
<evidence type="ECO:0000313" key="1">
    <source>
        <dbReference type="EMBL" id="KAH9424614.1"/>
    </source>
</evidence>
<protein>
    <submittedName>
        <fullName evidence="1">Uncharacterized protein</fullName>
    </submittedName>
</protein>
<proteinExistence type="predicted"/>
<dbReference type="Proteomes" id="UP000887458">
    <property type="component" value="Unassembled WGS sequence"/>
</dbReference>
<sequence>MFKVKKSRTKKNHNKVIRHQLVLVGDYRASDEKTLANLIQSEAAAAAAALNANHIITNPICTQTTNFYE</sequence>
<evidence type="ECO:0000313" key="2">
    <source>
        <dbReference type="Proteomes" id="UP000887458"/>
    </source>
</evidence>
<keyword evidence="2" id="KW-1185">Reference proteome</keyword>
<reference evidence="1 2" key="1">
    <citation type="journal article" date="2018" name="J. Allergy Clin. Immunol.">
        <title>High-quality assembly of Dermatophagoides pteronyssinus genome and transcriptome reveals a wide range of novel allergens.</title>
        <authorList>
            <person name="Liu X.Y."/>
            <person name="Yang K.Y."/>
            <person name="Wang M.Q."/>
            <person name="Kwok J.S."/>
            <person name="Zeng X."/>
            <person name="Yang Z."/>
            <person name="Xiao X.J."/>
            <person name="Lau C.P."/>
            <person name="Li Y."/>
            <person name="Huang Z.M."/>
            <person name="Ba J.G."/>
            <person name="Yim A.K."/>
            <person name="Ouyang C.Y."/>
            <person name="Ngai S.M."/>
            <person name="Chan T.F."/>
            <person name="Leung E.L."/>
            <person name="Liu L."/>
            <person name="Liu Z.G."/>
            <person name="Tsui S.K."/>
        </authorList>
    </citation>
    <scope>NUCLEOTIDE SEQUENCE [LARGE SCALE GENOMIC DNA]</scope>
    <source>
        <strain evidence="1">Derp</strain>
    </source>
</reference>
<organism evidence="1 2">
    <name type="scientific">Dermatophagoides pteronyssinus</name>
    <name type="common">European house dust mite</name>
    <dbReference type="NCBI Taxonomy" id="6956"/>
    <lineage>
        <taxon>Eukaryota</taxon>
        <taxon>Metazoa</taxon>
        <taxon>Ecdysozoa</taxon>
        <taxon>Arthropoda</taxon>
        <taxon>Chelicerata</taxon>
        <taxon>Arachnida</taxon>
        <taxon>Acari</taxon>
        <taxon>Acariformes</taxon>
        <taxon>Sarcoptiformes</taxon>
        <taxon>Astigmata</taxon>
        <taxon>Psoroptidia</taxon>
        <taxon>Analgoidea</taxon>
        <taxon>Pyroglyphidae</taxon>
        <taxon>Dermatophagoidinae</taxon>
        <taxon>Dermatophagoides</taxon>
    </lineage>
</organism>
<comment type="caution">
    <text evidence="1">The sequence shown here is derived from an EMBL/GenBank/DDBJ whole genome shotgun (WGS) entry which is preliminary data.</text>
</comment>
<dbReference type="EMBL" id="NJHN03000028">
    <property type="protein sequence ID" value="KAH9424614.1"/>
    <property type="molecule type" value="Genomic_DNA"/>
</dbReference>
<gene>
    <name evidence="1" type="ORF">DERP_013035</name>
</gene>
<accession>A0ABQ8JPR8</accession>